<dbReference type="InterPro" id="IPR052032">
    <property type="entry name" value="ATP-dep_AA_Ligase"/>
</dbReference>
<feature type="chain" id="PRO_5047323283" description="ATP-grasp domain-containing protein" evidence="6">
    <location>
        <begin position="20"/>
        <end position="515"/>
    </location>
</feature>
<dbReference type="Proteomes" id="UP001189429">
    <property type="component" value="Unassembled WGS sequence"/>
</dbReference>
<dbReference type="PANTHER" id="PTHR43585:SF2">
    <property type="entry name" value="ATP-GRASP ENZYME FSQD"/>
    <property type="match status" value="1"/>
</dbReference>
<sequence>MARVLGLLCLLHSFAPLLAEDGAVVFVVDPSWDCVESYVAHVPLLQKYKIVKVMTRLGTAPPCNMGRADIYRNFTFNSATPNDSAAAEGICPELLSLGVPVRAVIPTHDPAVYLADRLAVCVGVRGNPFEGPLAKARRDKWVMGEAVRKAGLRAVHEKVVSTWGEAKAYLQSLDPPLSPANPVIFKILEGSSSEGVNKVYSLGQAEARWRIFSSDTSGDNHFGDSIKKLLIQEFLQGDEYVIDSVSRDGVHKVVTVWNEELHPGNGVLDLYYGFKAMDPKDHKIQAIIEYANKVLDATGLQNGASDMEVFWLEEEGRPCVVDLNGRWTALMWHDGLALEQETVGNNQITATINAYLDGDAFDDMPLVPSMKQHGAILFTMARQTGFLRDTPGLAVAKKLPSYWGSYNDGMFVGTLIDKLPTSHPCLFILLAHRQKAVVDEDYDRIIGLENSGAWFDIVQSPGNTSLAALRSNVDGLPGQRLPAIAALAMLAAAAVFTLFAMSMQKVRDDTEYLAI</sequence>
<dbReference type="Gene3D" id="3.30.470.20">
    <property type="entry name" value="ATP-grasp fold, B domain"/>
    <property type="match status" value="1"/>
</dbReference>
<keyword evidence="2 4" id="KW-0547">Nucleotide-binding</keyword>
<name>A0ABN9R4V7_9DINO</name>
<gene>
    <name evidence="8" type="ORF">PCOR1329_LOCUS17346</name>
</gene>
<comment type="caution">
    <text evidence="8">The sequence shown here is derived from an EMBL/GenBank/DDBJ whole genome shotgun (WGS) entry which is preliminary data.</text>
</comment>
<evidence type="ECO:0000313" key="9">
    <source>
        <dbReference type="Proteomes" id="UP001189429"/>
    </source>
</evidence>
<evidence type="ECO:0000256" key="2">
    <source>
        <dbReference type="ARBA" id="ARBA00022741"/>
    </source>
</evidence>
<proteinExistence type="predicted"/>
<keyword evidence="9" id="KW-1185">Reference proteome</keyword>
<dbReference type="EMBL" id="CAUYUJ010005370">
    <property type="protein sequence ID" value="CAK0813407.1"/>
    <property type="molecule type" value="Genomic_DNA"/>
</dbReference>
<evidence type="ECO:0000256" key="4">
    <source>
        <dbReference type="PROSITE-ProRule" id="PRU00409"/>
    </source>
</evidence>
<keyword evidence="3 4" id="KW-0067">ATP-binding</keyword>
<feature type="domain" description="ATP-grasp" evidence="7">
    <location>
        <begin position="144"/>
        <end position="356"/>
    </location>
</feature>
<keyword evidence="5" id="KW-1133">Transmembrane helix</keyword>
<evidence type="ECO:0000256" key="3">
    <source>
        <dbReference type="ARBA" id="ARBA00022840"/>
    </source>
</evidence>
<evidence type="ECO:0000259" key="7">
    <source>
        <dbReference type="PROSITE" id="PS50975"/>
    </source>
</evidence>
<evidence type="ECO:0000256" key="1">
    <source>
        <dbReference type="ARBA" id="ARBA00022598"/>
    </source>
</evidence>
<evidence type="ECO:0000256" key="5">
    <source>
        <dbReference type="SAM" id="Phobius"/>
    </source>
</evidence>
<feature type="transmembrane region" description="Helical" evidence="5">
    <location>
        <begin position="481"/>
        <end position="501"/>
    </location>
</feature>
<dbReference type="Pfam" id="PF13535">
    <property type="entry name" value="ATP-grasp_4"/>
    <property type="match status" value="1"/>
</dbReference>
<organism evidence="8 9">
    <name type="scientific">Prorocentrum cordatum</name>
    <dbReference type="NCBI Taxonomy" id="2364126"/>
    <lineage>
        <taxon>Eukaryota</taxon>
        <taxon>Sar</taxon>
        <taxon>Alveolata</taxon>
        <taxon>Dinophyceae</taxon>
        <taxon>Prorocentrales</taxon>
        <taxon>Prorocentraceae</taxon>
        <taxon>Prorocentrum</taxon>
    </lineage>
</organism>
<accession>A0ABN9R4V7</accession>
<reference evidence="8" key="1">
    <citation type="submission" date="2023-10" db="EMBL/GenBank/DDBJ databases">
        <authorList>
            <person name="Chen Y."/>
            <person name="Shah S."/>
            <person name="Dougan E. K."/>
            <person name="Thang M."/>
            <person name="Chan C."/>
        </authorList>
    </citation>
    <scope>NUCLEOTIDE SEQUENCE [LARGE SCALE GENOMIC DNA]</scope>
</reference>
<keyword evidence="5" id="KW-0472">Membrane</keyword>
<protein>
    <recommendedName>
        <fullName evidence="7">ATP-grasp domain-containing protein</fullName>
    </recommendedName>
</protein>
<keyword evidence="6" id="KW-0732">Signal</keyword>
<dbReference type="PANTHER" id="PTHR43585">
    <property type="entry name" value="FUMIPYRROLE BIOSYNTHESIS PROTEIN C"/>
    <property type="match status" value="1"/>
</dbReference>
<evidence type="ECO:0000313" key="8">
    <source>
        <dbReference type="EMBL" id="CAK0813407.1"/>
    </source>
</evidence>
<keyword evidence="5" id="KW-0812">Transmembrane</keyword>
<evidence type="ECO:0000256" key="6">
    <source>
        <dbReference type="SAM" id="SignalP"/>
    </source>
</evidence>
<dbReference type="SUPFAM" id="SSF56059">
    <property type="entry name" value="Glutathione synthetase ATP-binding domain-like"/>
    <property type="match status" value="1"/>
</dbReference>
<feature type="signal peptide" evidence="6">
    <location>
        <begin position="1"/>
        <end position="19"/>
    </location>
</feature>
<keyword evidence="1" id="KW-0436">Ligase</keyword>
<dbReference type="PROSITE" id="PS50975">
    <property type="entry name" value="ATP_GRASP"/>
    <property type="match status" value="1"/>
</dbReference>
<dbReference type="InterPro" id="IPR011761">
    <property type="entry name" value="ATP-grasp"/>
</dbReference>